<comment type="caution">
    <text evidence="2">The sequence shown here is derived from an EMBL/GenBank/DDBJ whole genome shotgun (WGS) entry which is preliminary data.</text>
</comment>
<gene>
    <name evidence="2" type="ORF">JTE90_013822</name>
</gene>
<accession>A0AAV6VKC7</accession>
<reference evidence="2 3" key="1">
    <citation type="journal article" date="2022" name="Nat. Ecol. Evol.">
        <title>A masculinizing supergene underlies an exaggerated male reproductive morph in a spider.</title>
        <authorList>
            <person name="Hendrickx F."/>
            <person name="De Corte Z."/>
            <person name="Sonet G."/>
            <person name="Van Belleghem S.M."/>
            <person name="Kostlbacher S."/>
            <person name="Vangestel C."/>
        </authorList>
    </citation>
    <scope>NUCLEOTIDE SEQUENCE [LARGE SCALE GENOMIC DNA]</scope>
    <source>
        <strain evidence="2">W744_W776</strain>
    </source>
</reference>
<evidence type="ECO:0000313" key="2">
    <source>
        <dbReference type="EMBL" id="KAG8196337.1"/>
    </source>
</evidence>
<feature type="compositionally biased region" description="Polar residues" evidence="1">
    <location>
        <begin position="1"/>
        <end position="10"/>
    </location>
</feature>
<dbReference type="EMBL" id="JAFNEN010000072">
    <property type="protein sequence ID" value="KAG8196337.1"/>
    <property type="molecule type" value="Genomic_DNA"/>
</dbReference>
<sequence length="429" mass="46945">MLWASTTPTQPAEARGPDCRSTLPNLPLSVHCQDLLQHKLWARQLQHNPLKPEAQTAVDIAQPTSLSVHCQDLLQHKLWASTTPTQPAEARGPDCRSTLPNLLPQCALARISCSTNYGRSPAAQIMGVDNSNTTAEARGPDCRSTLPNYSLSVHCQDLLQHKLWASTTPTQPAEARGPDCRSTLPNLPLSVHCQDLLQHKLWASTTPTQPAEARGPDCRRHCPTYSLSVHCQDLCSTNYGRRQLQHNPLKPEARLPVDIAQLLPQCALPGSPAAQSYGRRQLQHNPLKPEARLPVDIAQPTPQCALPGSPAAQNYGRQQLQHNPLKPEAQTAGRHCPTYSLSVHCQDLLQHKLWASTTPTQPAEARGPDCRSTLPNLLPQCALPGSPAAHNYGRRQLQHNPLKPEAQTAGRNCPTYSLSVHCPRISCST</sequence>
<evidence type="ECO:0000313" key="3">
    <source>
        <dbReference type="Proteomes" id="UP000827092"/>
    </source>
</evidence>
<dbReference type="AlphaFoldDB" id="A0AAV6VKC7"/>
<keyword evidence="3" id="KW-1185">Reference proteome</keyword>
<organism evidence="2 3">
    <name type="scientific">Oedothorax gibbosus</name>
    <dbReference type="NCBI Taxonomy" id="931172"/>
    <lineage>
        <taxon>Eukaryota</taxon>
        <taxon>Metazoa</taxon>
        <taxon>Ecdysozoa</taxon>
        <taxon>Arthropoda</taxon>
        <taxon>Chelicerata</taxon>
        <taxon>Arachnida</taxon>
        <taxon>Araneae</taxon>
        <taxon>Araneomorphae</taxon>
        <taxon>Entelegynae</taxon>
        <taxon>Araneoidea</taxon>
        <taxon>Linyphiidae</taxon>
        <taxon>Erigoninae</taxon>
        <taxon>Oedothorax</taxon>
    </lineage>
</organism>
<name>A0AAV6VKC7_9ARAC</name>
<evidence type="ECO:0000256" key="1">
    <source>
        <dbReference type="SAM" id="MobiDB-lite"/>
    </source>
</evidence>
<feature type="region of interest" description="Disordered" evidence="1">
    <location>
        <begin position="1"/>
        <end position="20"/>
    </location>
</feature>
<protein>
    <submittedName>
        <fullName evidence="2">Uncharacterized protein</fullName>
    </submittedName>
</protein>
<proteinExistence type="predicted"/>
<dbReference type="Proteomes" id="UP000827092">
    <property type="component" value="Unassembled WGS sequence"/>
</dbReference>